<organism evidence="1 2">
    <name type="scientific">Burkholderia semiarida</name>
    <dbReference type="NCBI Taxonomy" id="2843303"/>
    <lineage>
        <taxon>Bacteria</taxon>
        <taxon>Pseudomonadati</taxon>
        <taxon>Pseudomonadota</taxon>
        <taxon>Betaproteobacteria</taxon>
        <taxon>Burkholderiales</taxon>
        <taxon>Burkholderiaceae</taxon>
        <taxon>Burkholderia</taxon>
        <taxon>Burkholderia cepacia complex</taxon>
    </lineage>
</organism>
<dbReference type="RefSeq" id="WP_395130473.1">
    <property type="nucleotide sequence ID" value="NZ_JBIMPM010000035.1"/>
</dbReference>
<evidence type="ECO:0000313" key="2">
    <source>
        <dbReference type="Proteomes" id="UP001609186"/>
    </source>
</evidence>
<reference evidence="1 2" key="1">
    <citation type="submission" date="2024-10" db="EMBL/GenBank/DDBJ databases">
        <title>Burkholderia semiarida in Mexico.</title>
        <authorList>
            <person name="Estrada P."/>
        </authorList>
    </citation>
    <scope>NUCLEOTIDE SEQUENCE [LARGE SCALE GENOMIC DNA]</scope>
    <source>
        <strain evidence="1 2">CLM7-1</strain>
    </source>
</reference>
<protein>
    <recommendedName>
        <fullName evidence="3">Flagellar FliJ protein</fullName>
    </recommendedName>
</protein>
<accession>A0ABW7L8L8</accession>
<dbReference type="EMBL" id="JBIMPM010000035">
    <property type="protein sequence ID" value="MFH5254417.1"/>
    <property type="molecule type" value="Genomic_DNA"/>
</dbReference>
<proteinExistence type="predicted"/>
<comment type="caution">
    <text evidence="1">The sequence shown here is derived from an EMBL/GenBank/DDBJ whole genome shotgun (WGS) entry which is preliminary data.</text>
</comment>
<keyword evidence="2" id="KW-1185">Reference proteome</keyword>
<gene>
    <name evidence="1" type="ORF">ACGTRS_24610</name>
</gene>
<dbReference type="Proteomes" id="UP001609186">
    <property type="component" value="Unassembled WGS sequence"/>
</dbReference>
<evidence type="ECO:0000313" key="1">
    <source>
        <dbReference type="EMBL" id="MFH5254417.1"/>
    </source>
</evidence>
<sequence length="150" mass="17213">MNADRIVRSIERLAMLRQQEVDRLGTVLAAQEAECARYRTNLRAMEKMVDEVPDIDNGSPTIALNRADYKAAWLSVIRGYATKLAEREREMAETRSAATAAMCRLRSVSMVLARRRDELERAAQARMRKRQDDLATLAWLRRQAESGRFI</sequence>
<name>A0ABW7L8L8_9BURK</name>
<evidence type="ECO:0008006" key="3">
    <source>
        <dbReference type="Google" id="ProtNLM"/>
    </source>
</evidence>